<feature type="compositionally biased region" description="Gly residues" evidence="4">
    <location>
        <begin position="28"/>
        <end position="45"/>
    </location>
</feature>
<keyword evidence="8" id="KW-1185">Reference proteome</keyword>
<dbReference type="SUPFAM" id="SSF49562">
    <property type="entry name" value="C2 domain (Calcium/lipid-binding domain, CaLB)"/>
    <property type="match status" value="2"/>
</dbReference>
<dbReference type="GO" id="GO:0044325">
    <property type="term" value="F:transmembrane transporter binding"/>
    <property type="evidence" value="ECO:0007669"/>
    <property type="project" value="TreeGrafter"/>
</dbReference>
<feature type="region of interest" description="Disordered" evidence="4">
    <location>
        <begin position="576"/>
        <end position="613"/>
    </location>
</feature>
<dbReference type="InterPro" id="IPR036034">
    <property type="entry name" value="PDZ_sf"/>
</dbReference>
<dbReference type="CDD" id="cd04028">
    <property type="entry name" value="C2B_RIM1alpha"/>
    <property type="match status" value="1"/>
</dbReference>
<evidence type="ECO:0000259" key="5">
    <source>
        <dbReference type="PROSITE" id="PS50004"/>
    </source>
</evidence>
<dbReference type="GO" id="GO:0048167">
    <property type="term" value="P:regulation of synaptic plasticity"/>
    <property type="evidence" value="ECO:0007669"/>
    <property type="project" value="TreeGrafter"/>
</dbReference>
<feature type="domain" description="C2" evidence="5">
    <location>
        <begin position="1388"/>
        <end position="1507"/>
    </location>
</feature>
<dbReference type="GO" id="GO:0042391">
    <property type="term" value="P:regulation of membrane potential"/>
    <property type="evidence" value="ECO:0007669"/>
    <property type="project" value="TreeGrafter"/>
</dbReference>
<keyword evidence="2" id="KW-0770">Synapse</keyword>
<feature type="domain" description="C2" evidence="5">
    <location>
        <begin position="850"/>
        <end position="977"/>
    </location>
</feature>
<feature type="compositionally biased region" description="Polar residues" evidence="4">
    <location>
        <begin position="237"/>
        <end position="253"/>
    </location>
</feature>
<sequence>MTSVPHSRDFPLPDRTSGARSVPSQSQLGGGVAAGSGAFGGGPGGIQQPPPVSVAAGPGDSPDLSHLTLEERRIIEEVLQRQKHEEQIDAQVLQKCNAAPVQSQRPPQTGTKSNPPVNGAPGGAINFNTTNALPFGTTVAGMVSGAVHAVGGHSGAAHGIMDAVCGICEKTKFADGLGHVCAHCRRKTCTRCGYQLNTNVDQVQWTCKPCAQRAEHSDQIQMENHSAPTGNGRPNRPMSSAPGTTASETSSNPLDPKSAGRLLSGFLGMLSGNQQQQQQQHQQSQQQRPPTMGDGNRFGAETRRLLPRVGPEVKSPAILRHSMVKGPIHPHSSGRELPKPSVLNRSTSLDPEQNSAAYPGDSRSSRGYLSRQYTDSEQTADRGPGLPPEWHEGELPHHGYSSYEDHRSENYPGDRFTDPQLHGRVRDPHARHLYSSNSRLDPNYGTECFTSDQSESPGGHSGSVSGWSAAGGAPAHTSSLAARYSGPSDTEYLQESYPLPPSRYLTPKRSHFYRPGKPVDPLDRVRAPHQFRTAPSEPIDHPVVREAAYRSFSSSEGEDFGMFGGEEAIMYPFGMNTSAPNSVRPRRALPRRQPDPTNTPNRPPNLDDGLSDIPRLSYASVRSTGNTCSRSDIVYGPRKAYASSSIDMPASPRSGRLPVDYQSAGRQRGENPFGRISSETNSLLSLPGQAPITHPVTWNPSRDGKRLIGHMILRRQTDRGPSDVGSLLGLKIRGGKPNRSGRLCAYITRVKSGSPADVVGQLHAGDEVLEWNGLSLRDCTADDVSQIVHQSKADAQVELIVQRDLDSPFEYFVDEFRSQSSSPSDAFNLPAQQNSTQSLPDRWECDESRQRPSVQLSLWFDIDKSQLVVHLMRARDLIPTYQSTDSASSLCNSYCRIRLLPGRDDNTLKYSKLIARTNHPRWNQQFLFSDYTEDEIGQHDLELTVWNCALNSNEQTLMGEIIIDLSVADISGTTYWYPLQMSDYSSGAPTPVIGSITGYHNQIPPDQSRGLLIPDNEGVLLSGSSTEGRNKSDYLETGIARSGDYSDIDDKTYCATGGQYSSLRTLSSSGGLLHHRGRGQRVPSRLTRPDFGPEEMLAHSDISELSGISERSRVSLHTPQSERGKFHGPTPRLSPRRQYSHSQYTGGGDPGSGVGGITAGAPGGPVSRVPVDLHQQISPESSSKSDRPQEPDDTSDDFSLRQRRLTTSHRDEGRPTKESSSSECGSGMVSTGGIGDIMYGKSTNITTGSKEHHGLAQTTSGSNSRDGRKPRPSIGHKFSTVLGRSHKSSSTSNLDKKTRTSFQRSEEVLPHTETQYDELSAGENARGRLQTQLSLRSGKMDAQSSGEGADYDTRGSPILTRNESHVGEFVEGLGPGQLVGRQVLGMPCLGEIQLSFFDRKGHLEVEVIRARGLQHKNATKPLPAPYVKLHLLEGKQSVEKLRTTTPPRRTLDPLYQQQLTFSVPYHGKIIQISIWGEYGRMEKKVFLGMCEVVLDDLDLRSVVFGWYKLFGMIASNAHHHHHHHHRPPNVTQSELDNKCSADDATSLSSSKGLEEKACSPRLAGGPGSKTRTRSSISGDRSRSKSVSEKLTSGRKSTTKDQQKSKTSQDNTQKTGHKHGR</sequence>
<feature type="domain" description="PDZ" evidence="6">
    <location>
        <begin position="711"/>
        <end position="803"/>
    </location>
</feature>
<feature type="compositionally biased region" description="Basic and acidic residues" evidence="4">
    <location>
        <begin position="1294"/>
        <end position="1310"/>
    </location>
</feature>
<feature type="compositionally biased region" description="Low complexity" evidence="4">
    <location>
        <begin position="274"/>
        <end position="287"/>
    </location>
</feature>
<evidence type="ECO:0000256" key="2">
    <source>
        <dbReference type="ARBA" id="ARBA00023018"/>
    </source>
</evidence>
<keyword evidence="1" id="KW-0677">Repeat</keyword>
<dbReference type="InterPro" id="IPR011011">
    <property type="entry name" value="Znf_FYVE_PHD"/>
</dbReference>
<evidence type="ECO:0000313" key="7">
    <source>
        <dbReference type="EMBL" id="THD26572.1"/>
    </source>
</evidence>
<dbReference type="InterPro" id="IPR000008">
    <property type="entry name" value="C2_dom"/>
</dbReference>
<dbReference type="SMART" id="SM00239">
    <property type="entry name" value="C2"/>
    <property type="match status" value="2"/>
</dbReference>
<dbReference type="PANTHER" id="PTHR12157:SF24">
    <property type="entry name" value="FIFE, ISOFORM D"/>
    <property type="match status" value="1"/>
</dbReference>
<evidence type="ECO:0000259" key="6">
    <source>
        <dbReference type="PROSITE" id="PS50106"/>
    </source>
</evidence>
<dbReference type="InterPro" id="IPR039032">
    <property type="entry name" value="Rim-like"/>
</dbReference>
<dbReference type="GO" id="GO:0050806">
    <property type="term" value="P:positive regulation of synaptic transmission"/>
    <property type="evidence" value="ECO:0007669"/>
    <property type="project" value="TreeGrafter"/>
</dbReference>
<feature type="region of interest" description="Disordered" evidence="4">
    <location>
        <begin position="1068"/>
        <end position="1357"/>
    </location>
</feature>
<evidence type="ECO:0000256" key="1">
    <source>
        <dbReference type="ARBA" id="ARBA00022737"/>
    </source>
</evidence>
<dbReference type="GO" id="GO:0031267">
    <property type="term" value="F:small GTPase binding"/>
    <property type="evidence" value="ECO:0007669"/>
    <property type="project" value="InterPro"/>
</dbReference>
<dbReference type="PANTHER" id="PTHR12157">
    <property type="entry name" value="REGULATING SYNAPTIC MEMBRANE EXOCYTOSIS PROTEIN"/>
    <property type="match status" value="1"/>
</dbReference>
<dbReference type="Pfam" id="PF00595">
    <property type="entry name" value="PDZ"/>
    <property type="match status" value="1"/>
</dbReference>
<comment type="caution">
    <text evidence="7">The sequence shown here is derived from an EMBL/GenBank/DDBJ whole genome shotgun (WGS) entry which is preliminary data.</text>
</comment>
<dbReference type="SMART" id="SM00228">
    <property type="entry name" value="PDZ"/>
    <property type="match status" value="1"/>
</dbReference>
<feature type="compositionally biased region" description="Basic and acidic residues" evidence="4">
    <location>
        <begin position="389"/>
        <end position="409"/>
    </location>
</feature>
<feature type="compositionally biased region" description="Polar residues" evidence="4">
    <location>
        <begin position="343"/>
        <end position="356"/>
    </location>
</feature>
<feature type="region of interest" description="Disordered" evidence="4">
    <location>
        <begin position="1519"/>
        <end position="1620"/>
    </location>
</feature>
<dbReference type="InterPro" id="IPR054386">
    <property type="entry name" value="RIM_Znf"/>
</dbReference>
<feature type="compositionally biased region" description="Low complexity" evidence="4">
    <location>
        <begin position="595"/>
        <end position="608"/>
    </location>
</feature>
<dbReference type="CDD" id="cd06714">
    <property type="entry name" value="PDZ_RIM-like"/>
    <property type="match status" value="1"/>
</dbReference>
<proteinExistence type="predicted"/>
<feature type="compositionally biased region" description="Basic and acidic residues" evidence="4">
    <location>
        <begin position="1"/>
        <end position="12"/>
    </location>
</feature>
<dbReference type="Gene3D" id="3.30.40.10">
    <property type="entry name" value="Zinc/RING finger domain, C3HC4 (zinc finger)"/>
    <property type="match status" value="1"/>
</dbReference>
<feature type="region of interest" description="Disordered" evidence="4">
    <location>
        <begin position="216"/>
        <end position="523"/>
    </location>
</feature>
<dbReference type="SUPFAM" id="SSF50156">
    <property type="entry name" value="PDZ domain-like"/>
    <property type="match status" value="1"/>
</dbReference>
<feature type="region of interest" description="Disordered" evidence="4">
    <location>
        <begin position="1"/>
        <end position="65"/>
    </location>
</feature>
<dbReference type="GO" id="GO:0048791">
    <property type="term" value="P:calcium ion-regulated exocytosis of neurotransmitter"/>
    <property type="evidence" value="ECO:0007669"/>
    <property type="project" value="TreeGrafter"/>
</dbReference>
<feature type="region of interest" description="Disordered" evidence="4">
    <location>
        <begin position="98"/>
        <end position="121"/>
    </location>
</feature>
<feature type="region of interest" description="Disordered" evidence="4">
    <location>
        <begin position="820"/>
        <end position="840"/>
    </location>
</feature>
<comment type="subcellular location">
    <subcellularLocation>
        <location evidence="3">Synapse</location>
    </subcellularLocation>
</comment>
<feature type="compositionally biased region" description="Polar residues" evidence="4">
    <location>
        <begin position="820"/>
        <end position="839"/>
    </location>
</feature>
<evidence type="ECO:0000256" key="4">
    <source>
        <dbReference type="SAM" id="MobiDB-lite"/>
    </source>
</evidence>
<dbReference type="Proteomes" id="UP000230066">
    <property type="component" value="Unassembled WGS sequence"/>
</dbReference>
<dbReference type="PROSITE" id="PS50106">
    <property type="entry name" value="PDZ"/>
    <property type="match status" value="1"/>
</dbReference>
<reference evidence="7" key="1">
    <citation type="submission" date="2019-03" db="EMBL/GenBank/DDBJ databases">
        <title>Improved annotation for the trematode Fasciola hepatica.</title>
        <authorList>
            <person name="Choi Y.-J."/>
            <person name="Martin J."/>
            <person name="Mitreva M."/>
        </authorList>
    </citation>
    <scope>NUCLEOTIDE SEQUENCE [LARGE SCALE GENOMIC DNA]</scope>
</reference>
<feature type="compositionally biased region" description="Low complexity" evidence="4">
    <location>
        <begin position="1218"/>
        <end position="1227"/>
    </location>
</feature>
<dbReference type="EMBL" id="JXXN02000694">
    <property type="protein sequence ID" value="THD26572.1"/>
    <property type="molecule type" value="Genomic_DNA"/>
</dbReference>
<name>A0A4E0S1K9_FASHE</name>
<feature type="compositionally biased region" description="Polar residues" evidence="4">
    <location>
        <begin position="365"/>
        <end position="377"/>
    </location>
</feature>
<dbReference type="GO" id="GO:0042734">
    <property type="term" value="C:presynaptic membrane"/>
    <property type="evidence" value="ECO:0007669"/>
    <property type="project" value="TreeGrafter"/>
</dbReference>
<organism evidence="7 8">
    <name type="scientific">Fasciola hepatica</name>
    <name type="common">Liver fluke</name>
    <dbReference type="NCBI Taxonomy" id="6192"/>
    <lineage>
        <taxon>Eukaryota</taxon>
        <taxon>Metazoa</taxon>
        <taxon>Spiralia</taxon>
        <taxon>Lophotrochozoa</taxon>
        <taxon>Platyhelminthes</taxon>
        <taxon>Trematoda</taxon>
        <taxon>Digenea</taxon>
        <taxon>Plagiorchiida</taxon>
        <taxon>Echinostomata</taxon>
        <taxon>Echinostomatoidea</taxon>
        <taxon>Fasciolidae</taxon>
        <taxon>Fasciola</taxon>
    </lineage>
</organism>
<protein>
    <submittedName>
        <fullName evidence="7">Regulating synaptic membrane exocytosis protein 2</fullName>
    </submittedName>
</protein>
<feature type="compositionally biased region" description="Polar residues" evidence="4">
    <location>
        <begin position="219"/>
        <end position="229"/>
    </location>
</feature>
<dbReference type="InterPro" id="IPR035892">
    <property type="entry name" value="C2_domain_sf"/>
</dbReference>
<feature type="compositionally biased region" description="Gly residues" evidence="4">
    <location>
        <begin position="1145"/>
        <end position="1163"/>
    </location>
</feature>
<dbReference type="PROSITE" id="PS50004">
    <property type="entry name" value="C2"/>
    <property type="match status" value="2"/>
</dbReference>
<dbReference type="Gene3D" id="2.30.42.10">
    <property type="match status" value="1"/>
</dbReference>
<dbReference type="InterPro" id="IPR013083">
    <property type="entry name" value="Znf_RING/FYVE/PHD"/>
</dbReference>
<dbReference type="Pfam" id="PF00168">
    <property type="entry name" value="C2"/>
    <property type="match status" value="2"/>
</dbReference>
<feature type="compositionally biased region" description="Polar residues" evidence="4">
    <location>
        <begin position="100"/>
        <end position="116"/>
    </location>
</feature>
<dbReference type="Gene3D" id="2.60.40.150">
    <property type="entry name" value="C2 domain"/>
    <property type="match status" value="2"/>
</dbReference>
<evidence type="ECO:0000313" key="8">
    <source>
        <dbReference type="Proteomes" id="UP000230066"/>
    </source>
</evidence>
<evidence type="ECO:0000256" key="3">
    <source>
        <dbReference type="ARBA" id="ARBA00034103"/>
    </source>
</evidence>
<dbReference type="SUPFAM" id="SSF57903">
    <property type="entry name" value="FYVE/PHD zinc finger"/>
    <property type="match status" value="1"/>
</dbReference>
<dbReference type="Pfam" id="PF22601">
    <property type="entry name" value="RIM2a_ZnF"/>
    <property type="match status" value="1"/>
</dbReference>
<feature type="compositionally biased region" description="Basic and acidic residues" evidence="4">
    <location>
        <begin position="1208"/>
        <end position="1217"/>
    </location>
</feature>
<dbReference type="GO" id="GO:0048788">
    <property type="term" value="C:cytoskeleton of presynaptic active zone"/>
    <property type="evidence" value="ECO:0007669"/>
    <property type="project" value="TreeGrafter"/>
</dbReference>
<gene>
    <name evidence="7" type="ORF">D915_002516</name>
</gene>
<dbReference type="InterPro" id="IPR001478">
    <property type="entry name" value="PDZ"/>
</dbReference>
<accession>A0A4E0S1K9</accession>
<feature type="compositionally biased region" description="Low complexity" evidence="4">
    <location>
        <begin position="454"/>
        <end position="475"/>
    </location>
</feature>